<keyword evidence="3" id="KW-1185">Reference proteome</keyword>
<evidence type="ECO:0000313" key="3">
    <source>
        <dbReference type="Proteomes" id="UP000009168"/>
    </source>
</evidence>
<dbReference type="EMBL" id="GG662299">
    <property type="protein sequence ID" value="EAS06253.1"/>
    <property type="molecule type" value="Genomic_DNA"/>
</dbReference>
<evidence type="ECO:0000256" key="1">
    <source>
        <dbReference type="SAM" id="SignalP"/>
    </source>
</evidence>
<accession>I7MAW1</accession>
<keyword evidence="1" id="KW-0732">Signal</keyword>
<feature type="chain" id="PRO_5003712518" description="Transmembrane protein" evidence="1">
    <location>
        <begin position="29"/>
        <end position="176"/>
    </location>
</feature>
<name>I7MAW1_TETTS</name>
<dbReference type="KEGG" id="tet:TTHERM_00327350"/>
<sequence length="176" mass="20147">MMKSRLLTAEFFLKAILIGFLISNCVCASSNFDCTQYFSSSLNCQDKITNFDRQLINNVIGNSPILLKNKLEWASKASSRYFKCEKEAVHMCLSLSVDTDNLQMASQECRENITQDDAKNIFQLQQAVFTNTFKTDQELIERLNQLEAPQSSYFSCLVSNISFQLKSKSNQKLNQY</sequence>
<proteinExistence type="predicted"/>
<evidence type="ECO:0000313" key="2">
    <source>
        <dbReference type="EMBL" id="EAS06253.1"/>
    </source>
</evidence>
<dbReference type="GeneID" id="7828609"/>
<protein>
    <recommendedName>
        <fullName evidence="4">Transmembrane protein</fullName>
    </recommendedName>
</protein>
<gene>
    <name evidence="2" type="ORF">TTHERM_00327350</name>
</gene>
<evidence type="ECO:0008006" key="4">
    <source>
        <dbReference type="Google" id="ProtNLM"/>
    </source>
</evidence>
<dbReference type="AlphaFoldDB" id="I7MAW1"/>
<reference evidence="3" key="1">
    <citation type="journal article" date="2006" name="PLoS Biol.">
        <title>Macronuclear genome sequence of the ciliate Tetrahymena thermophila, a model eukaryote.</title>
        <authorList>
            <person name="Eisen J.A."/>
            <person name="Coyne R.S."/>
            <person name="Wu M."/>
            <person name="Wu D."/>
            <person name="Thiagarajan M."/>
            <person name="Wortman J.R."/>
            <person name="Badger J.H."/>
            <person name="Ren Q."/>
            <person name="Amedeo P."/>
            <person name="Jones K.M."/>
            <person name="Tallon L.J."/>
            <person name="Delcher A.L."/>
            <person name="Salzberg S.L."/>
            <person name="Silva J.C."/>
            <person name="Haas B.J."/>
            <person name="Majoros W.H."/>
            <person name="Farzad M."/>
            <person name="Carlton J.M."/>
            <person name="Smith R.K. Jr."/>
            <person name="Garg J."/>
            <person name="Pearlman R.E."/>
            <person name="Karrer K.M."/>
            <person name="Sun L."/>
            <person name="Manning G."/>
            <person name="Elde N.C."/>
            <person name="Turkewitz A.P."/>
            <person name="Asai D.J."/>
            <person name="Wilkes D.E."/>
            <person name="Wang Y."/>
            <person name="Cai H."/>
            <person name="Collins K."/>
            <person name="Stewart B.A."/>
            <person name="Lee S.R."/>
            <person name="Wilamowska K."/>
            <person name="Weinberg Z."/>
            <person name="Ruzzo W.L."/>
            <person name="Wloga D."/>
            <person name="Gaertig J."/>
            <person name="Frankel J."/>
            <person name="Tsao C.-C."/>
            <person name="Gorovsky M.A."/>
            <person name="Keeling P.J."/>
            <person name="Waller R.F."/>
            <person name="Patron N.J."/>
            <person name="Cherry J.M."/>
            <person name="Stover N.A."/>
            <person name="Krieger C.J."/>
            <person name="del Toro C."/>
            <person name="Ryder H.F."/>
            <person name="Williamson S.C."/>
            <person name="Barbeau R.A."/>
            <person name="Hamilton E.P."/>
            <person name="Orias E."/>
        </authorList>
    </citation>
    <scope>NUCLEOTIDE SEQUENCE [LARGE SCALE GENOMIC DNA]</scope>
    <source>
        <strain evidence="3">SB210</strain>
    </source>
</reference>
<feature type="signal peptide" evidence="1">
    <location>
        <begin position="1"/>
        <end position="28"/>
    </location>
</feature>
<dbReference type="HOGENOM" id="CLU_1528210_0_0_1"/>
<dbReference type="RefSeq" id="XP_001026498.1">
    <property type="nucleotide sequence ID" value="XM_001026498.3"/>
</dbReference>
<organism evidence="2 3">
    <name type="scientific">Tetrahymena thermophila (strain SB210)</name>
    <dbReference type="NCBI Taxonomy" id="312017"/>
    <lineage>
        <taxon>Eukaryota</taxon>
        <taxon>Sar</taxon>
        <taxon>Alveolata</taxon>
        <taxon>Ciliophora</taxon>
        <taxon>Intramacronucleata</taxon>
        <taxon>Oligohymenophorea</taxon>
        <taxon>Hymenostomatida</taxon>
        <taxon>Tetrahymenina</taxon>
        <taxon>Tetrahymenidae</taxon>
        <taxon>Tetrahymena</taxon>
    </lineage>
</organism>
<dbReference type="InParanoid" id="I7MAW1"/>
<dbReference type="Proteomes" id="UP000009168">
    <property type="component" value="Unassembled WGS sequence"/>
</dbReference>